<evidence type="ECO:0000313" key="2">
    <source>
        <dbReference type="EMBL" id="MBX70611.1"/>
    </source>
</evidence>
<organism evidence="2">
    <name type="scientific">Rhizophora mucronata</name>
    <name type="common">Asiatic mangrove</name>
    <dbReference type="NCBI Taxonomy" id="61149"/>
    <lineage>
        <taxon>Eukaryota</taxon>
        <taxon>Viridiplantae</taxon>
        <taxon>Streptophyta</taxon>
        <taxon>Embryophyta</taxon>
        <taxon>Tracheophyta</taxon>
        <taxon>Spermatophyta</taxon>
        <taxon>Magnoliopsida</taxon>
        <taxon>eudicotyledons</taxon>
        <taxon>Gunneridae</taxon>
        <taxon>Pentapetalae</taxon>
        <taxon>rosids</taxon>
        <taxon>fabids</taxon>
        <taxon>Malpighiales</taxon>
        <taxon>Rhizophoraceae</taxon>
        <taxon>Rhizophora</taxon>
    </lineage>
</organism>
<evidence type="ECO:0008006" key="3">
    <source>
        <dbReference type="Google" id="ProtNLM"/>
    </source>
</evidence>
<feature type="chain" id="PRO_5015120559" description="Secreted protein" evidence="1">
    <location>
        <begin position="22"/>
        <end position="84"/>
    </location>
</feature>
<name>A0A2P2QUQ2_RHIMU</name>
<keyword evidence="1" id="KW-0732">Signal</keyword>
<protein>
    <recommendedName>
        <fullName evidence="3">Secreted protein</fullName>
    </recommendedName>
</protein>
<sequence length="84" mass="9421">MAQMLISICLTFNLLAPIHLCTNHKSSSGFHPVVSFPCFLPVDCSIFMHNLAFMSFTRGFKNSRKMGLLANPPQIILLHHLPLI</sequence>
<dbReference type="EMBL" id="GGEC01090127">
    <property type="protein sequence ID" value="MBX70611.1"/>
    <property type="molecule type" value="Transcribed_RNA"/>
</dbReference>
<reference evidence="2" key="1">
    <citation type="submission" date="2018-02" db="EMBL/GenBank/DDBJ databases">
        <title>Rhizophora mucronata_Transcriptome.</title>
        <authorList>
            <person name="Meera S.P."/>
            <person name="Sreeshan A."/>
            <person name="Augustine A."/>
        </authorList>
    </citation>
    <scope>NUCLEOTIDE SEQUENCE</scope>
    <source>
        <tissue evidence="2">Leaf</tissue>
    </source>
</reference>
<proteinExistence type="predicted"/>
<accession>A0A2P2QUQ2</accession>
<feature type="signal peptide" evidence="1">
    <location>
        <begin position="1"/>
        <end position="21"/>
    </location>
</feature>
<dbReference type="AlphaFoldDB" id="A0A2P2QUQ2"/>
<evidence type="ECO:0000256" key="1">
    <source>
        <dbReference type="SAM" id="SignalP"/>
    </source>
</evidence>